<dbReference type="AlphaFoldDB" id="A0A285VU24"/>
<gene>
    <name evidence="3" type="ORF">SAMN05421879_11324</name>
    <name evidence="4" type="ORF">SAMN05421879_1143</name>
</gene>
<evidence type="ECO:0000256" key="1">
    <source>
        <dbReference type="SAM" id="MobiDB-lite"/>
    </source>
</evidence>
<reference evidence="4" key="2">
    <citation type="submission" date="2017-08" db="EMBL/GenBank/DDBJ databases">
        <authorList>
            <person name="de Groot N.N."/>
        </authorList>
    </citation>
    <scope>NUCLEOTIDE SEQUENCE [LARGE SCALE GENOMIC DNA]</scope>
    <source>
        <strain evidence="4">USBA17B2</strain>
    </source>
</reference>
<proteinExistence type="predicted"/>
<evidence type="ECO:0000256" key="2">
    <source>
        <dbReference type="SAM" id="SignalP"/>
    </source>
</evidence>
<name>A0A285VU24_9MICO</name>
<feature type="compositionally biased region" description="Acidic residues" evidence="1">
    <location>
        <begin position="232"/>
        <end position="247"/>
    </location>
</feature>
<keyword evidence="2" id="KW-0732">Signal</keyword>
<feature type="region of interest" description="Disordered" evidence="1">
    <location>
        <begin position="218"/>
        <end position="265"/>
    </location>
</feature>
<dbReference type="Proteomes" id="UP000219688">
    <property type="component" value="Unassembled WGS sequence"/>
</dbReference>
<evidence type="ECO:0000313" key="4">
    <source>
        <dbReference type="EMBL" id="SOC57542.1"/>
    </source>
</evidence>
<dbReference type="EMBL" id="OBQK01000014">
    <property type="protein sequence ID" value="SOC57542.1"/>
    <property type="molecule type" value="Genomic_DNA"/>
</dbReference>
<dbReference type="RefSeq" id="WP_097189058.1">
    <property type="nucleotide sequence ID" value="NZ_OBQK01000013.1"/>
</dbReference>
<sequence>MSRWHTGAALAAASLLLVAGAQSAQAGPLEPTDPTDPAVWEQVLLDEGFDNPVCAVAPFPGSATFTADRDYARIVAVYAAQGQDAEYEEVIGAPGFGISAGVTSEFAVPEGFEPSLVLCTADQVPTLFPPDNGYFTDPEAWQTWLDAEQGVRDARCWVADRPAGATFVADQDYAVVFQGRNVDSPHPGADGVFWELGVRAGDEIELVDGDNPLLILCTGTPPPSPGSPDPSEPADPDDTLGGGDDDAGQPIGPVVQTDRPVDGTAATGGLTALLAAAGIATAATGLRRRRLGD</sequence>
<evidence type="ECO:0008006" key="6">
    <source>
        <dbReference type="Google" id="ProtNLM"/>
    </source>
</evidence>
<dbReference type="EMBL" id="OBQK01000013">
    <property type="protein sequence ID" value="SOC57493.1"/>
    <property type="molecule type" value="Genomic_DNA"/>
</dbReference>
<reference evidence="5" key="1">
    <citation type="submission" date="2017-08" db="EMBL/GenBank/DDBJ databases">
        <authorList>
            <person name="Varghese N."/>
            <person name="Submissions S."/>
        </authorList>
    </citation>
    <scope>NUCLEOTIDE SEQUENCE [LARGE SCALE GENOMIC DNA]</scope>
    <source>
        <strain evidence="5">USBA17B2</strain>
    </source>
</reference>
<feature type="chain" id="PRO_5015076854" description="LPXTG-motif cell wall anchor domain-containing protein" evidence="2">
    <location>
        <begin position="27"/>
        <end position="293"/>
    </location>
</feature>
<keyword evidence="5" id="KW-1185">Reference proteome</keyword>
<feature type="signal peptide" evidence="2">
    <location>
        <begin position="1"/>
        <end position="26"/>
    </location>
</feature>
<feature type="compositionally biased region" description="Pro residues" evidence="1">
    <location>
        <begin position="220"/>
        <end position="231"/>
    </location>
</feature>
<evidence type="ECO:0000313" key="3">
    <source>
        <dbReference type="EMBL" id="SOC57493.1"/>
    </source>
</evidence>
<protein>
    <recommendedName>
        <fullName evidence="6">LPXTG-motif cell wall anchor domain-containing protein</fullName>
    </recommendedName>
</protein>
<evidence type="ECO:0000313" key="5">
    <source>
        <dbReference type="Proteomes" id="UP000219688"/>
    </source>
</evidence>
<organism evidence="4 5">
    <name type="scientific">Ornithinimicrobium cerasi</name>
    <dbReference type="NCBI Taxonomy" id="2248773"/>
    <lineage>
        <taxon>Bacteria</taxon>
        <taxon>Bacillati</taxon>
        <taxon>Actinomycetota</taxon>
        <taxon>Actinomycetes</taxon>
        <taxon>Micrococcales</taxon>
        <taxon>Ornithinimicrobiaceae</taxon>
        <taxon>Ornithinimicrobium</taxon>
    </lineage>
</organism>
<accession>A0A285VU24</accession>